<comment type="caution">
    <text evidence="1">The sequence shown here is derived from an EMBL/GenBank/DDBJ whole genome shotgun (WGS) entry which is preliminary data.</text>
</comment>
<organism evidence="1">
    <name type="scientific">bioreactor metagenome</name>
    <dbReference type="NCBI Taxonomy" id="1076179"/>
    <lineage>
        <taxon>unclassified sequences</taxon>
        <taxon>metagenomes</taxon>
        <taxon>ecological metagenomes</taxon>
    </lineage>
</organism>
<name>A0A645H0C3_9ZZZZ</name>
<sequence>MKSVLGIDPVLRNDANDFINKRTVLKHKQVSVKNAPLLCSHGPVDPSLHIENLVPGLNKRSFKSSDL</sequence>
<proteinExistence type="predicted"/>
<reference evidence="1" key="1">
    <citation type="submission" date="2019-08" db="EMBL/GenBank/DDBJ databases">
        <authorList>
            <person name="Kucharzyk K."/>
            <person name="Murdoch R.W."/>
            <person name="Higgins S."/>
            <person name="Loffler F."/>
        </authorList>
    </citation>
    <scope>NUCLEOTIDE SEQUENCE</scope>
</reference>
<accession>A0A645H0C3</accession>
<dbReference type="EMBL" id="VSSQ01082948">
    <property type="protein sequence ID" value="MPN31429.1"/>
    <property type="molecule type" value="Genomic_DNA"/>
</dbReference>
<evidence type="ECO:0000313" key="1">
    <source>
        <dbReference type="EMBL" id="MPN31429.1"/>
    </source>
</evidence>
<gene>
    <name evidence="1" type="ORF">SDC9_178903</name>
</gene>
<protein>
    <submittedName>
        <fullName evidence="1">Uncharacterized protein</fullName>
    </submittedName>
</protein>
<dbReference type="AlphaFoldDB" id="A0A645H0C3"/>